<proteinExistence type="predicted"/>
<dbReference type="Proteomes" id="UP000193933">
    <property type="component" value="Unassembled WGS sequence"/>
</dbReference>
<protein>
    <submittedName>
        <fullName evidence="1">Uncharacterized protein</fullName>
    </submittedName>
</protein>
<dbReference type="EMBL" id="MLFN01000028">
    <property type="protein sequence ID" value="ORM52646.1"/>
    <property type="molecule type" value="Genomic_DNA"/>
</dbReference>
<name>A0A1X1BVP2_9GAMM</name>
<comment type="caution">
    <text evidence="1">The sequence shown here is derived from an EMBL/GenBank/DDBJ whole genome shotgun (WGS) entry which is preliminary data.</text>
</comment>
<evidence type="ECO:0000313" key="1">
    <source>
        <dbReference type="EMBL" id="ORM52646.1"/>
    </source>
</evidence>
<evidence type="ECO:0000313" key="2">
    <source>
        <dbReference type="Proteomes" id="UP000193933"/>
    </source>
</evidence>
<reference evidence="1 2" key="1">
    <citation type="journal article" date="2017" name="Antonie Van Leeuwenhoek">
        <title>Phylogenomic resolution of the bacterial genus Pantoea and its relationship with Erwinia and Tatumella.</title>
        <authorList>
            <person name="Palmer M."/>
            <person name="Steenkamp E.T."/>
            <person name="Coetzee M.P."/>
            <person name="Chan W.Y."/>
            <person name="van Zyl E."/>
            <person name="De Maayer P."/>
            <person name="Coutinho T.A."/>
            <person name="Blom J."/>
            <person name="Smits T.H."/>
            <person name="Duffy B."/>
            <person name="Venter S.N."/>
        </authorList>
    </citation>
    <scope>NUCLEOTIDE SEQUENCE [LARGE SCALE GENOMIC DNA]</scope>
    <source>
        <strain evidence="1 2">LMG 24534</strain>
    </source>
</reference>
<accession>A0A1X1BVP2</accession>
<organism evidence="1 2">
    <name type="scientific">Pantoea conspicua</name>
    <dbReference type="NCBI Taxonomy" id="472705"/>
    <lineage>
        <taxon>Bacteria</taxon>
        <taxon>Pseudomonadati</taxon>
        <taxon>Pseudomonadota</taxon>
        <taxon>Gammaproteobacteria</taxon>
        <taxon>Enterobacterales</taxon>
        <taxon>Erwiniaceae</taxon>
        <taxon>Pantoea</taxon>
    </lineage>
</organism>
<sequence length="319" mass="37160">MYRLNQQLILNADRLQYAVVTVGGQAVQYWISAYYDLYNSSRLPDDRLTTSIDCDYSARKDDIAAIAETLNVKFWSNKGGNPPSLAQFMLIDRDTDDIKQIDDGLFAVPDDPEVANTVDIIDKPGGFERVDFLGTKLHIFTTPFLIESTGPNVPEMHEKVRVLNPIACVRSRFSNLIDLRRDPEVENSRINALKIPCFYFLLEVFDKQPYDIAREIYLELWQLACEENSLRHQAFWECWHGPLLEDQQSNNISLLDVLEKVHKYLSEHLEDFDIPPAFVEKELPIKLAQLREKFKRYIELNYEHAARGRRGFERNRRDD</sequence>
<dbReference type="AlphaFoldDB" id="A0A1X1BVP2"/>
<gene>
    <name evidence="1" type="ORF">HA41_11045</name>
</gene>
<keyword evidence="2" id="KW-1185">Reference proteome</keyword>